<name>A0AA38WB12_9ASTR</name>
<dbReference type="GO" id="GO:0008615">
    <property type="term" value="P:pyridoxine biosynthetic process"/>
    <property type="evidence" value="ECO:0007669"/>
    <property type="project" value="TreeGrafter"/>
</dbReference>
<accession>A0AA38WB12</accession>
<keyword evidence="6" id="KW-0704">Schiff base</keyword>
<dbReference type="SUPFAM" id="SSF51366">
    <property type="entry name" value="Ribulose-phoshate binding barrel"/>
    <property type="match status" value="1"/>
</dbReference>
<dbReference type="InterPro" id="IPR011060">
    <property type="entry name" value="RibuloseP-bd_barrel"/>
</dbReference>
<dbReference type="InterPro" id="IPR033755">
    <property type="entry name" value="PdxS/SNZ_N"/>
</dbReference>
<evidence type="ECO:0000259" key="10">
    <source>
        <dbReference type="Pfam" id="PF01680"/>
    </source>
</evidence>
<comment type="function">
    <text evidence="7">Catalyzes the formation of pyridoxal 5'-phosphate from ribose 5-phosphate (RBP), glyceraldehyde 3-phosphate (G3P) and ammonia. The ammonia is provided by PDX2. Can also use ribulose 5-phosphate and dihydroxyacetone phosphate as substrates, resulting from enzyme-catalyzed isomerization of RBP and G3P, respectively. Also plays an indirect role in resistance to singlet oxygen-generating photosensitizers.</text>
</comment>
<proteinExistence type="inferred from homology"/>
<sequence length="179" mass="19351">MAIPKSGMAALTKMLHGGVIVQVVTPDQAVVAQKAGASAVMVLEDFAANIRDSSRVFCMADPQIIKDIKKAVTILVSAKVRIGHFIEAEVLQHIGVDFIDECDELLTSLDEELPILKHDFETPFICGCENLGTALSRIRDGAVMIRTKGNPSTGNVATAVEEIQSINREIRKLSQGRIP</sequence>
<dbReference type="GO" id="GO:0042823">
    <property type="term" value="P:pyridoxal phosphate biosynthetic process"/>
    <property type="evidence" value="ECO:0007669"/>
    <property type="project" value="InterPro"/>
</dbReference>
<evidence type="ECO:0000256" key="4">
    <source>
        <dbReference type="ARBA" id="ARBA00022898"/>
    </source>
</evidence>
<dbReference type="GO" id="GO:0006520">
    <property type="term" value="P:amino acid metabolic process"/>
    <property type="evidence" value="ECO:0007669"/>
    <property type="project" value="TreeGrafter"/>
</dbReference>
<evidence type="ECO:0000256" key="2">
    <source>
        <dbReference type="ARBA" id="ARBA00007281"/>
    </source>
</evidence>
<protein>
    <recommendedName>
        <fullName evidence="3">pyridoxal 5'-phosphate synthase (glutamine hydrolyzing)</fullName>
        <ecNumber evidence="3">4.3.3.6</ecNumber>
    </recommendedName>
</protein>
<evidence type="ECO:0000313" key="11">
    <source>
        <dbReference type="EMBL" id="KAJ9543679.1"/>
    </source>
</evidence>
<evidence type="ECO:0000256" key="7">
    <source>
        <dbReference type="ARBA" id="ARBA00037142"/>
    </source>
</evidence>
<evidence type="ECO:0000313" key="12">
    <source>
        <dbReference type="Proteomes" id="UP001172457"/>
    </source>
</evidence>
<evidence type="ECO:0000256" key="8">
    <source>
        <dbReference type="ARBA" id="ARBA00047992"/>
    </source>
</evidence>
<organism evidence="11 12">
    <name type="scientific">Centaurea solstitialis</name>
    <name type="common">yellow star-thistle</name>
    <dbReference type="NCBI Taxonomy" id="347529"/>
    <lineage>
        <taxon>Eukaryota</taxon>
        <taxon>Viridiplantae</taxon>
        <taxon>Streptophyta</taxon>
        <taxon>Embryophyta</taxon>
        <taxon>Tracheophyta</taxon>
        <taxon>Spermatophyta</taxon>
        <taxon>Magnoliopsida</taxon>
        <taxon>eudicotyledons</taxon>
        <taxon>Gunneridae</taxon>
        <taxon>Pentapetalae</taxon>
        <taxon>asterids</taxon>
        <taxon>campanulids</taxon>
        <taxon>Asterales</taxon>
        <taxon>Asteraceae</taxon>
        <taxon>Carduoideae</taxon>
        <taxon>Cardueae</taxon>
        <taxon>Centaureinae</taxon>
        <taxon>Centaurea</taxon>
    </lineage>
</organism>
<evidence type="ECO:0000256" key="1">
    <source>
        <dbReference type="ARBA" id="ARBA00004737"/>
    </source>
</evidence>
<evidence type="ECO:0000256" key="9">
    <source>
        <dbReference type="PROSITE-ProRule" id="PRU00481"/>
    </source>
</evidence>
<dbReference type="Proteomes" id="UP001172457">
    <property type="component" value="Chromosome 6"/>
</dbReference>
<reference evidence="11" key="1">
    <citation type="submission" date="2023-03" db="EMBL/GenBank/DDBJ databases">
        <title>Chromosome-scale reference genome and RAD-based genetic map of yellow starthistle (Centaurea solstitialis) reveal putative structural variation and QTLs associated with invader traits.</title>
        <authorList>
            <person name="Reatini B."/>
            <person name="Cang F.A."/>
            <person name="Jiang Q."/>
            <person name="Mckibben M.T.W."/>
            <person name="Barker M.S."/>
            <person name="Rieseberg L.H."/>
            <person name="Dlugosch K.M."/>
        </authorList>
    </citation>
    <scope>NUCLEOTIDE SEQUENCE</scope>
    <source>
        <strain evidence="11">CAN-66</strain>
        <tissue evidence="11">Leaf</tissue>
    </source>
</reference>
<dbReference type="PANTHER" id="PTHR31829">
    <property type="entry name" value="PYRIDOXAL 5'-PHOSPHATE SYNTHASE SUBUNIT SNZ1-RELATED"/>
    <property type="match status" value="1"/>
</dbReference>
<keyword evidence="5" id="KW-0456">Lyase</keyword>
<dbReference type="EC" id="4.3.3.6" evidence="3"/>
<comment type="pathway">
    <text evidence="1">Cofactor biosynthesis; pyridoxal 5'-phosphate biosynthesis.</text>
</comment>
<comment type="similarity">
    <text evidence="2 9">Belongs to the PdxS/SNZ family.</text>
</comment>
<dbReference type="InterPro" id="IPR013785">
    <property type="entry name" value="Aldolase_TIM"/>
</dbReference>
<dbReference type="AlphaFoldDB" id="A0AA38WB12"/>
<dbReference type="GO" id="GO:0036381">
    <property type="term" value="F:pyridoxal 5'-phosphate synthase (glutamine hydrolysing) activity"/>
    <property type="evidence" value="ECO:0007669"/>
    <property type="project" value="UniProtKB-EC"/>
</dbReference>
<comment type="catalytic activity">
    <reaction evidence="8">
        <text>aldehydo-D-ribose 5-phosphate + D-glyceraldehyde 3-phosphate + L-glutamine = pyridoxal 5'-phosphate + L-glutamate + phosphate + 3 H2O + H(+)</text>
        <dbReference type="Rhea" id="RHEA:31507"/>
        <dbReference type="ChEBI" id="CHEBI:15377"/>
        <dbReference type="ChEBI" id="CHEBI:15378"/>
        <dbReference type="ChEBI" id="CHEBI:29985"/>
        <dbReference type="ChEBI" id="CHEBI:43474"/>
        <dbReference type="ChEBI" id="CHEBI:58273"/>
        <dbReference type="ChEBI" id="CHEBI:58359"/>
        <dbReference type="ChEBI" id="CHEBI:59776"/>
        <dbReference type="ChEBI" id="CHEBI:597326"/>
        <dbReference type="EC" id="4.3.3.6"/>
    </reaction>
</comment>
<dbReference type="Pfam" id="PF01680">
    <property type="entry name" value="SOR_SNZ"/>
    <property type="match status" value="1"/>
</dbReference>
<keyword evidence="4" id="KW-0663">Pyridoxal phosphate</keyword>
<evidence type="ECO:0000256" key="3">
    <source>
        <dbReference type="ARBA" id="ARBA00012084"/>
    </source>
</evidence>
<dbReference type="Gene3D" id="3.20.20.70">
    <property type="entry name" value="Aldolase class I"/>
    <property type="match status" value="1"/>
</dbReference>
<keyword evidence="12" id="KW-1185">Reference proteome</keyword>
<dbReference type="PANTHER" id="PTHR31829:SF0">
    <property type="entry name" value="PYRIDOXAL 5'-PHOSPHATE SYNTHASE SUBUNIT SNZ1-RELATED"/>
    <property type="match status" value="1"/>
</dbReference>
<dbReference type="EMBL" id="JARYMX010000006">
    <property type="protein sequence ID" value="KAJ9543679.1"/>
    <property type="molecule type" value="Genomic_DNA"/>
</dbReference>
<evidence type="ECO:0000256" key="6">
    <source>
        <dbReference type="ARBA" id="ARBA00023270"/>
    </source>
</evidence>
<gene>
    <name evidence="11" type="ORF">OSB04_023386</name>
</gene>
<feature type="domain" description="PdxS/SNZ N-terminal" evidence="10">
    <location>
        <begin position="10"/>
        <end position="175"/>
    </location>
</feature>
<dbReference type="PROSITE" id="PS51129">
    <property type="entry name" value="PDXS_SNZ_2"/>
    <property type="match status" value="1"/>
</dbReference>
<evidence type="ECO:0000256" key="5">
    <source>
        <dbReference type="ARBA" id="ARBA00023239"/>
    </source>
</evidence>
<comment type="caution">
    <text evidence="11">The sequence shown here is derived from an EMBL/GenBank/DDBJ whole genome shotgun (WGS) entry which is preliminary data.</text>
</comment>
<dbReference type="InterPro" id="IPR001852">
    <property type="entry name" value="PdxS/SNZ"/>
</dbReference>